<dbReference type="STRING" id="121616.GA0070216_102628"/>
<dbReference type="EMBL" id="FMCU01000002">
    <property type="protein sequence ID" value="SCE87694.1"/>
    <property type="molecule type" value="Genomic_DNA"/>
</dbReference>
<evidence type="ECO:0000313" key="3">
    <source>
        <dbReference type="Proteomes" id="UP000198797"/>
    </source>
</evidence>
<dbReference type="OrthoDB" id="3458445at2"/>
<feature type="domain" description="DUF5753" evidence="1">
    <location>
        <begin position="101"/>
        <end position="284"/>
    </location>
</feature>
<dbReference type="Pfam" id="PF13560">
    <property type="entry name" value="HTH_31"/>
    <property type="match status" value="1"/>
</dbReference>
<dbReference type="SUPFAM" id="SSF47413">
    <property type="entry name" value="lambda repressor-like DNA-binding domains"/>
    <property type="match status" value="1"/>
</dbReference>
<dbReference type="Gene3D" id="1.10.260.40">
    <property type="entry name" value="lambda repressor-like DNA-binding domains"/>
    <property type="match status" value="1"/>
</dbReference>
<evidence type="ECO:0000259" key="1">
    <source>
        <dbReference type="Pfam" id="PF19054"/>
    </source>
</evidence>
<name>A0A1C4VUJ4_9ACTN</name>
<dbReference type="AlphaFoldDB" id="A0A1C4VUJ4"/>
<proteinExistence type="predicted"/>
<gene>
    <name evidence="2" type="ORF">GA0070216_102628</name>
</gene>
<dbReference type="GO" id="GO:0003677">
    <property type="term" value="F:DNA binding"/>
    <property type="evidence" value="ECO:0007669"/>
    <property type="project" value="InterPro"/>
</dbReference>
<dbReference type="InterPro" id="IPR010982">
    <property type="entry name" value="Lambda_DNA-bd_dom_sf"/>
</dbReference>
<protein>
    <submittedName>
        <fullName evidence="2">Helix-turn-helix domain-containing protein</fullName>
    </submittedName>
</protein>
<accession>A0A1C4VUJ4</accession>
<reference evidence="3" key="1">
    <citation type="submission" date="2016-06" db="EMBL/GenBank/DDBJ databases">
        <authorList>
            <person name="Varghese N."/>
            <person name="Submissions Spin"/>
        </authorList>
    </citation>
    <scope>NUCLEOTIDE SEQUENCE [LARGE SCALE GENOMIC DNA]</scope>
    <source>
        <strain evidence="3">DSM 44100</strain>
    </source>
</reference>
<dbReference type="InterPro" id="IPR043917">
    <property type="entry name" value="DUF5753"/>
</dbReference>
<keyword evidence="3" id="KW-1185">Reference proteome</keyword>
<dbReference type="Pfam" id="PF19054">
    <property type="entry name" value="DUF5753"/>
    <property type="match status" value="1"/>
</dbReference>
<dbReference type="Proteomes" id="UP000198797">
    <property type="component" value="Unassembled WGS sequence"/>
</dbReference>
<dbReference type="RefSeq" id="WP_091240634.1">
    <property type="nucleotide sequence ID" value="NZ_FMCU01000002.1"/>
</dbReference>
<dbReference type="InterPro" id="IPR001387">
    <property type="entry name" value="Cro/C1-type_HTH"/>
</dbReference>
<sequence>MAEDVGSTVPRRQLGRELRELRTEALITLDGAAEALRWSRQKMWRIESGAGAVRELDVRLMCELYGARRPLADALTALAGETRVKGWWHSYGDSIPRWYDLYAGLEAAASRLREHATALVPTLLQTRGYATEVCQHRVAGTGDERDCLVEARLRRQDLLSRRLPPPSRLDVMLSEAVLLRAVGGPATMAEQLRHLLTVGRLPHVTIRVASLAAGLHVGAIAGAFVLLDFPPGSRIESEPPVVYRESLTGALYLDRPAELAAYEKIWASLDTLALDEEQSRRLITKIIEEVHQAEWVSRASR</sequence>
<organism evidence="2 3">
    <name type="scientific">Micromonospora matsumotoense</name>
    <dbReference type="NCBI Taxonomy" id="121616"/>
    <lineage>
        <taxon>Bacteria</taxon>
        <taxon>Bacillati</taxon>
        <taxon>Actinomycetota</taxon>
        <taxon>Actinomycetes</taxon>
        <taxon>Micromonosporales</taxon>
        <taxon>Micromonosporaceae</taxon>
        <taxon>Micromonospora</taxon>
    </lineage>
</organism>
<evidence type="ECO:0000313" key="2">
    <source>
        <dbReference type="EMBL" id="SCE87694.1"/>
    </source>
</evidence>
<dbReference type="CDD" id="cd00093">
    <property type="entry name" value="HTH_XRE"/>
    <property type="match status" value="1"/>
</dbReference>